<keyword evidence="2" id="KW-1185">Reference proteome</keyword>
<dbReference type="InterPro" id="IPR010310">
    <property type="entry name" value="T7SS_ESAT-6-like"/>
</dbReference>
<dbReference type="Gene3D" id="1.10.287.1060">
    <property type="entry name" value="ESAT-6-like"/>
    <property type="match status" value="1"/>
</dbReference>
<dbReference type="Pfam" id="PF06013">
    <property type="entry name" value="WXG100"/>
    <property type="match status" value="1"/>
</dbReference>
<evidence type="ECO:0000313" key="1">
    <source>
        <dbReference type="EMBL" id="GJF10597.1"/>
    </source>
</evidence>
<evidence type="ECO:0008006" key="3">
    <source>
        <dbReference type="Google" id="ProtNLM"/>
    </source>
</evidence>
<dbReference type="Proteomes" id="UP001060504">
    <property type="component" value="Unassembled WGS sequence"/>
</dbReference>
<accession>A0ABQ4V7G2</accession>
<name>A0ABQ4V7G2_9MYCO</name>
<organism evidence="1 2">
    <name type="scientific">Mycolicibacterium cyprinidarum</name>
    <dbReference type="NCBI Taxonomy" id="2860311"/>
    <lineage>
        <taxon>Bacteria</taxon>
        <taxon>Bacillati</taxon>
        <taxon>Actinomycetota</taxon>
        <taxon>Actinomycetes</taxon>
        <taxon>Mycobacteriales</taxon>
        <taxon>Mycobacteriaceae</taxon>
        <taxon>Mycolicibacterium</taxon>
    </lineage>
</organism>
<gene>
    <name evidence="1" type="ORF">NGTWS1702_35910</name>
</gene>
<sequence>MAEPLRVNPIDLHLSSDHLEVYREEFGAAHASADADIEAAQRGWVGASAAALQAKFLEWQAATTQLSNDVEAHGAAFRAAAEGYATTDADNADSLDVRI</sequence>
<reference evidence="1 2" key="1">
    <citation type="submission" date="2021-08" db="EMBL/GenBank/DDBJ databases">
        <title>Draft genome sequence of Mycolicibacterium sp. NGTWS1702 strain.</title>
        <authorList>
            <person name="Matsumoto M."/>
            <person name="Tang B.C.C."/>
            <person name="Machida Y."/>
            <person name="Matoyama H."/>
            <person name="Kishihara T."/>
            <person name="Sato S."/>
            <person name="Kondo I."/>
            <person name="Sano M."/>
            <person name="Kato G."/>
        </authorList>
    </citation>
    <scope>NUCLEOTIDE SEQUENCE [LARGE SCALE GENOMIC DNA]</scope>
    <source>
        <strain evidence="1 2">NGTWSNA01</strain>
    </source>
</reference>
<evidence type="ECO:0000313" key="2">
    <source>
        <dbReference type="Proteomes" id="UP001060504"/>
    </source>
</evidence>
<proteinExistence type="predicted"/>
<comment type="caution">
    <text evidence="1">The sequence shown here is derived from an EMBL/GenBank/DDBJ whole genome shotgun (WGS) entry which is preliminary data.</text>
</comment>
<dbReference type="EMBL" id="BPRH01003759">
    <property type="protein sequence ID" value="GJF10597.1"/>
    <property type="molecule type" value="Genomic_DNA"/>
</dbReference>
<dbReference type="InterPro" id="IPR036689">
    <property type="entry name" value="ESAT-6-like_sf"/>
</dbReference>
<dbReference type="SUPFAM" id="SSF140453">
    <property type="entry name" value="EsxAB dimer-like"/>
    <property type="match status" value="1"/>
</dbReference>
<protein>
    <recommendedName>
        <fullName evidence="3">WXG100 family type VII secretion target</fullName>
    </recommendedName>
</protein>